<dbReference type="PANTHER" id="PTHR38827:SF3">
    <property type="match status" value="1"/>
</dbReference>
<keyword evidence="5" id="KW-1185">Reference proteome</keyword>
<reference evidence="3" key="2">
    <citation type="submission" date="2013-03" db="EMBL/GenBank/DDBJ databases">
        <authorList>
            <person name="Motta M.C.M."/>
            <person name="Martins A.C.A."/>
            <person name="Preta C.M.C.C."/>
            <person name="Silva R."/>
            <person name="de Souza S.S."/>
            <person name="Klein C.C."/>
            <person name="de Almeida L.G.P."/>
            <person name="Cunha O.L."/>
            <person name="Colabardini A.C."/>
            <person name="Lima B.A."/>
            <person name="Machado C.R."/>
            <person name="Soares C.M.A."/>
            <person name="de Menezes C.B.A."/>
            <person name="Bartolomeu D.C."/>
            <person name="Grisard E.C."/>
            <person name="Fantinatti-Garboggini F."/>
            <person name="Rodrigues-Luiz G.F."/>
            <person name="Wagner G."/>
            <person name="Goldman G.H."/>
            <person name="Fietto J.L.R."/>
            <person name="Ciapina L.P."/>
            <person name="Brocchi M."/>
            <person name="Elias M.C."/>
            <person name="Goldman M.H.S."/>
            <person name="Sagot M.-F."/>
            <person name="Pereira M."/>
            <person name="Stoco P.H."/>
            <person name="Teixeira S.M.R."/>
            <person name="de Mendonca-Neto R.P."/>
            <person name="Maciel T.E.F."/>
            <person name="Mendes T.A.O."/>
            <person name="Urmenyi T.P."/>
            <person name="Teixeira M.M.G."/>
            <person name="de Camargo E.F.P."/>
            <person name="de Sousa W."/>
            <person name="Schenkman S."/>
            <person name="de Vasconcelos A.T.R."/>
        </authorList>
    </citation>
    <scope>NUCLEOTIDE SEQUENCE</scope>
</reference>
<evidence type="ECO:0000313" key="1">
    <source>
        <dbReference type="EMBL" id="EPY27268.1"/>
    </source>
</evidence>
<evidence type="ECO:0000313" key="3">
    <source>
        <dbReference type="EMBL" id="EPY33821.1"/>
    </source>
</evidence>
<dbReference type="AlphaFoldDB" id="S9W397"/>
<evidence type="ECO:0000313" key="2">
    <source>
        <dbReference type="EMBL" id="EPY29402.1"/>
    </source>
</evidence>
<dbReference type="EMBL" id="ATMH01000473">
    <property type="protein sequence ID" value="EPY36654.1"/>
    <property type="molecule type" value="Genomic_DNA"/>
</dbReference>
<sequence length="112" mass="11853">MFGRRVASSCGIPKTMYARLGINSAKQANRMLPPLVAIQPSIERIVSGNVLGLPSALSTCTLAPMDLAMPPNLLAALGITPQILLSAINANPLLLRMISDTMCTYSVILCLT</sequence>
<accession>S9W397</accession>
<dbReference type="EMBL" id="ATMH01004574">
    <property type="protein sequence ID" value="EPY29402.1"/>
    <property type="molecule type" value="Genomic_DNA"/>
</dbReference>
<organism evidence="3 5">
    <name type="scientific">Strigomonas culicis</name>
    <dbReference type="NCBI Taxonomy" id="28005"/>
    <lineage>
        <taxon>Eukaryota</taxon>
        <taxon>Discoba</taxon>
        <taxon>Euglenozoa</taxon>
        <taxon>Kinetoplastea</taxon>
        <taxon>Metakinetoplastina</taxon>
        <taxon>Trypanosomatida</taxon>
        <taxon>Trypanosomatidae</taxon>
        <taxon>Strigomonadinae</taxon>
        <taxon>Strigomonas</taxon>
    </lineage>
</organism>
<evidence type="ECO:0000313" key="4">
    <source>
        <dbReference type="EMBL" id="EPY36654.1"/>
    </source>
</evidence>
<dbReference type="EMBL" id="ATMH01005836">
    <property type="protein sequence ID" value="EPY27268.1"/>
    <property type="molecule type" value="Genomic_DNA"/>
</dbReference>
<reference evidence="3 5" key="1">
    <citation type="journal article" date="2013" name="PLoS ONE">
        <title>Predicting the Proteins of Angomonas deanei, Strigomonas culicis and Their Respective Endosymbionts Reveals New Aspects of the Trypanosomatidae Family.</title>
        <authorList>
            <person name="Motta M.C."/>
            <person name="Martins A.C."/>
            <person name="de Souza S.S."/>
            <person name="Catta-Preta C.M."/>
            <person name="Silva R."/>
            <person name="Klein C.C."/>
            <person name="de Almeida L.G."/>
            <person name="de Lima Cunha O."/>
            <person name="Ciapina L.P."/>
            <person name="Brocchi M."/>
            <person name="Colabardini A.C."/>
            <person name="de Araujo Lima B."/>
            <person name="Machado C.R."/>
            <person name="de Almeida Soares C.M."/>
            <person name="Probst C.M."/>
            <person name="de Menezes C.B."/>
            <person name="Thompson C.E."/>
            <person name="Bartholomeu D.C."/>
            <person name="Gradia D.F."/>
            <person name="Pavoni D.P."/>
            <person name="Grisard E.C."/>
            <person name="Fantinatti-Garboggini F."/>
            <person name="Marchini F.K."/>
            <person name="Rodrigues-Luiz G.F."/>
            <person name="Wagner G."/>
            <person name="Goldman G.H."/>
            <person name="Fietto J.L."/>
            <person name="Elias M.C."/>
            <person name="Goldman M.H."/>
            <person name="Sagot M.F."/>
            <person name="Pereira M."/>
            <person name="Stoco P.H."/>
            <person name="de Mendonca-Neto R.P."/>
            <person name="Teixeira S.M."/>
            <person name="Maciel T.E."/>
            <person name="de Oliveira Mendes T.A."/>
            <person name="Urmenyi T.P."/>
            <person name="de Souza W."/>
            <person name="Schenkman S."/>
            <person name="de Vasconcelos A.T."/>
        </authorList>
    </citation>
    <scope>NUCLEOTIDE SEQUENCE [LARGE SCALE GENOMIC DNA]</scope>
</reference>
<dbReference type="Proteomes" id="UP000015354">
    <property type="component" value="Unassembled WGS sequence"/>
</dbReference>
<dbReference type="OrthoDB" id="271266at2759"/>
<comment type="caution">
    <text evidence="3">The sequence shown here is derived from an EMBL/GenBank/DDBJ whole genome shotgun (WGS) entry which is preliminary data.</text>
</comment>
<name>S9W397_9TRYP</name>
<evidence type="ECO:0000313" key="5">
    <source>
        <dbReference type="Proteomes" id="UP000015354"/>
    </source>
</evidence>
<gene>
    <name evidence="4" type="ORF">STCU_00473</name>
    <name evidence="3" type="ORF">STCU_01945</name>
    <name evidence="2" type="ORF">STCU_04574</name>
    <name evidence="1" type="ORF">STCU_05836</name>
</gene>
<dbReference type="PANTHER" id="PTHR38827">
    <property type="entry name" value="T. BRUCEI SPP.-SPECIFIC PROTEIN-RELATED"/>
    <property type="match status" value="1"/>
</dbReference>
<protein>
    <submittedName>
        <fullName evidence="3">Uncharacterized protein</fullName>
    </submittedName>
</protein>
<dbReference type="EMBL" id="ATMH01001945">
    <property type="protein sequence ID" value="EPY33821.1"/>
    <property type="molecule type" value="Genomic_DNA"/>
</dbReference>
<proteinExistence type="predicted"/>